<gene>
    <name evidence="3" type="ORF">CXG81DRAFT_20175</name>
</gene>
<keyword evidence="4" id="KW-1185">Reference proteome</keyword>
<name>A0A4P9X3Z7_9FUNG</name>
<feature type="compositionally biased region" description="Low complexity" evidence="1">
    <location>
        <begin position="35"/>
        <end position="57"/>
    </location>
</feature>
<feature type="compositionally biased region" description="Basic and acidic residues" evidence="1">
    <location>
        <begin position="24"/>
        <end position="34"/>
    </location>
</feature>
<feature type="region of interest" description="Disordered" evidence="1">
    <location>
        <begin position="388"/>
        <end position="416"/>
    </location>
</feature>
<dbReference type="AlphaFoldDB" id="A0A4P9X3Z7"/>
<dbReference type="SMART" id="SM00343">
    <property type="entry name" value="ZnF_C2HC"/>
    <property type="match status" value="3"/>
</dbReference>
<accession>A0A4P9X3Z7</accession>
<protein>
    <recommendedName>
        <fullName evidence="2">CCHC-type domain-containing protein</fullName>
    </recommendedName>
</protein>
<evidence type="ECO:0000259" key="2">
    <source>
        <dbReference type="SMART" id="SM00343"/>
    </source>
</evidence>
<evidence type="ECO:0000313" key="3">
    <source>
        <dbReference type="EMBL" id="RKO99777.1"/>
    </source>
</evidence>
<dbReference type="GO" id="GO:0008270">
    <property type="term" value="F:zinc ion binding"/>
    <property type="evidence" value="ECO:0007669"/>
    <property type="project" value="InterPro"/>
</dbReference>
<feature type="region of interest" description="Disordered" evidence="1">
    <location>
        <begin position="1"/>
        <end position="156"/>
    </location>
</feature>
<feature type="compositionally biased region" description="Pro residues" evidence="1">
    <location>
        <begin position="58"/>
        <end position="71"/>
    </location>
</feature>
<feature type="domain" description="CCHC-type" evidence="2">
    <location>
        <begin position="570"/>
        <end position="586"/>
    </location>
</feature>
<dbReference type="OrthoDB" id="444325at2759"/>
<feature type="compositionally biased region" description="Low complexity" evidence="1">
    <location>
        <begin position="438"/>
        <end position="453"/>
    </location>
</feature>
<feature type="compositionally biased region" description="Pro residues" evidence="1">
    <location>
        <begin position="131"/>
        <end position="140"/>
    </location>
</feature>
<sequence length="641" mass="66471">MAPSFPTHPSIWSSWAPAAAAPPDRPHDDFEAARRPPASAAHGHAAAYIAYAAAAARGPPPPPPPLAPPPLHAGYDGYERQDDRRDAAYGPPVPSPPRYPSFDATPAASPMVHHDDAAAQGGRAWRGYSPQPQPQLPPQPMAARRTSPPHGLAHPGEVALSEAPSWREDLMQAGRPRAPQRHVSDTAAYATLRSAPPPGIAIHVGYADALSGLPSAPLPSTRAAAPYAHGPPLPAYAMHTRPIDIPAAPSPAASLPVLFEGETASSGGSYFSDRFLSGMARRSSYRWGGSLSSTSGIWASPVLAAAAPPRTDHSGAYLPQAAATGAYEPARGSAHGGGASQRAPASERPANPAVLAVVDEPAWIELERAVTATVRDLFDGLPDAPGDLPAELTYESSWPSGTPAAPPPRGAKEDGLLGSVPVLDLSLVGQLADSSASAGTAAPAAGHGGAASASPPPPSSSAADGAHADGDAAVKPPGRKPPPPGYVCNLCFSSGHWMKRCIYFKDRKHQLQEARRLALQRGETVLKGFQPLPFRPTMPTAGGGTDGGAGVTPSGLKLPTMPPVPPRKYLCRTCGMGGHWVHLCPKGVARHELLMDHGGVSNASSAPNSANEPPVCKYCRRRGHAIHACPSRQKRPQEFAM</sequence>
<proteinExistence type="predicted"/>
<evidence type="ECO:0000256" key="1">
    <source>
        <dbReference type="SAM" id="MobiDB-lite"/>
    </source>
</evidence>
<dbReference type="STRING" id="1555241.A0A4P9X3Z7"/>
<organism evidence="3 4">
    <name type="scientific">Caulochytrium protostelioides</name>
    <dbReference type="NCBI Taxonomy" id="1555241"/>
    <lineage>
        <taxon>Eukaryota</taxon>
        <taxon>Fungi</taxon>
        <taxon>Fungi incertae sedis</taxon>
        <taxon>Chytridiomycota</taxon>
        <taxon>Chytridiomycota incertae sedis</taxon>
        <taxon>Chytridiomycetes</taxon>
        <taxon>Caulochytriales</taxon>
        <taxon>Caulochytriaceae</taxon>
        <taxon>Caulochytrium</taxon>
    </lineage>
</organism>
<feature type="region of interest" description="Disordered" evidence="1">
    <location>
        <begin position="438"/>
        <end position="480"/>
    </location>
</feature>
<feature type="domain" description="CCHC-type" evidence="2">
    <location>
        <begin position="487"/>
        <end position="503"/>
    </location>
</feature>
<reference evidence="4" key="1">
    <citation type="journal article" date="2018" name="Nat. Microbiol.">
        <title>Leveraging single-cell genomics to expand the fungal tree of life.</title>
        <authorList>
            <person name="Ahrendt S.R."/>
            <person name="Quandt C.A."/>
            <person name="Ciobanu D."/>
            <person name="Clum A."/>
            <person name="Salamov A."/>
            <person name="Andreopoulos B."/>
            <person name="Cheng J.F."/>
            <person name="Woyke T."/>
            <person name="Pelin A."/>
            <person name="Henrissat B."/>
            <person name="Reynolds N.K."/>
            <person name="Benny G.L."/>
            <person name="Smith M.E."/>
            <person name="James T.Y."/>
            <person name="Grigoriev I.V."/>
        </authorList>
    </citation>
    <scope>NUCLEOTIDE SEQUENCE [LARGE SCALE GENOMIC DNA]</scope>
    <source>
        <strain evidence="4">ATCC 52028</strain>
    </source>
</reference>
<dbReference type="InterPro" id="IPR001878">
    <property type="entry name" value="Znf_CCHC"/>
</dbReference>
<feature type="region of interest" description="Disordered" evidence="1">
    <location>
        <begin position="328"/>
        <end position="348"/>
    </location>
</feature>
<dbReference type="Gene3D" id="4.10.60.10">
    <property type="entry name" value="Zinc finger, CCHC-type"/>
    <property type="match status" value="1"/>
</dbReference>
<dbReference type="EMBL" id="ML014257">
    <property type="protein sequence ID" value="RKO99777.1"/>
    <property type="molecule type" value="Genomic_DNA"/>
</dbReference>
<evidence type="ECO:0000313" key="4">
    <source>
        <dbReference type="Proteomes" id="UP000274922"/>
    </source>
</evidence>
<feature type="domain" description="CCHC-type" evidence="2">
    <location>
        <begin position="615"/>
        <end position="631"/>
    </location>
</feature>
<feature type="compositionally biased region" description="Basic and acidic residues" evidence="1">
    <location>
        <begin position="77"/>
        <end position="87"/>
    </location>
</feature>
<dbReference type="Proteomes" id="UP000274922">
    <property type="component" value="Unassembled WGS sequence"/>
</dbReference>
<dbReference type="GO" id="GO:0003676">
    <property type="term" value="F:nucleic acid binding"/>
    <property type="evidence" value="ECO:0007669"/>
    <property type="project" value="InterPro"/>
</dbReference>